<evidence type="ECO:0000313" key="11">
    <source>
        <dbReference type="Proteomes" id="UP001302367"/>
    </source>
</evidence>
<evidence type="ECO:0000256" key="7">
    <source>
        <dbReference type="SAM" id="Phobius"/>
    </source>
</evidence>
<feature type="region of interest" description="Disordered" evidence="6">
    <location>
        <begin position="598"/>
        <end position="617"/>
    </location>
</feature>
<evidence type="ECO:0000256" key="4">
    <source>
        <dbReference type="ARBA" id="ARBA00022989"/>
    </source>
</evidence>
<sequence>MINTLIGPILAGSTRQSQARIWTNGSNAAAVNFSFSSCSAEAVDIKPSSPNSCFSVVAHAPKRGPIANDKMAEKSPPNVTSILDTTHERAVIDEDATSDEQALAALGYKQEFKRDFTLLESFSVSFSILGLLPSIASTLTFGLGYSGTAGLIWGWLIAGIMIQSVAFSMAELCSSMPTAGGLYYAAAVLAPEGWGPVCAWFVGWSNAVAFAIGPCSLNYALALMITTSVTISNPEWVPETWHVYLVYLAILLFNGLIAMQSTKFIGRFNVVGTVWNIILVLVFLIWFPVGSINSPKTNDTHETWTTFQNGTEWPIGWAAIMGFLTALYTMAGYDAPFHLAEECSNANIASPRAIVMTSQSGLYGGFAIVLVIAYTIKDVTEVVVGPYGQPFGSLCLQVLGRNSGLALFALTQVAQMFCGVGVTIAGSRVIFAYSRDGAIPGHQLWAKVDSRTKTPVWATWFVLICSALCGLISFGGPIALGAFFTLVGIGQYTAFIAPIALKLFFGRNRFKPGPWNLGRYSATVNALAVAWWCVITPALCWPAFKGRNLTPQTMNWTILLYGGVMSLAMLHYGLSGRKWFKGPKINVEHLAQMPTPGLRVAESQESDKQWNEKKRAQ</sequence>
<evidence type="ECO:0000313" key="9">
    <source>
        <dbReference type="EMBL" id="WPB04328.1"/>
    </source>
</evidence>
<feature type="transmembrane region" description="Helical" evidence="7">
    <location>
        <begin position="480"/>
        <end position="501"/>
    </location>
</feature>
<feature type="transmembrane region" description="Helical" evidence="7">
    <location>
        <begin position="241"/>
        <end position="258"/>
    </location>
</feature>
<evidence type="ECO:0000256" key="2">
    <source>
        <dbReference type="ARBA" id="ARBA00022448"/>
    </source>
</evidence>
<evidence type="ECO:0000256" key="1">
    <source>
        <dbReference type="ARBA" id="ARBA00004141"/>
    </source>
</evidence>
<keyword evidence="4 7" id="KW-1133">Transmembrane helix</keyword>
<keyword evidence="3 7" id="KW-0812">Transmembrane</keyword>
<dbReference type="PANTHER" id="PTHR45649">
    <property type="entry name" value="AMINO-ACID PERMEASE BAT1"/>
    <property type="match status" value="1"/>
</dbReference>
<feature type="transmembrane region" description="Helical" evidence="7">
    <location>
        <begin position="522"/>
        <end position="544"/>
    </location>
</feature>
<evidence type="ECO:0000256" key="6">
    <source>
        <dbReference type="SAM" id="MobiDB-lite"/>
    </source>
</evidence>
<keyword evidence="2" id="KW-0813">Transport</keyword>
<feature type="transmembrane region" description="Helical" evidence="7">
    <location>
        <begin position="182"/>
        <end position="202"/>
    </location>
</feature>
<dbReference type="EMBL" id="CP134188">
    <property type="protein sequence ID" value="WPB04328.1"/>
    <property type="molecule type" value="Genomic_DNA"/>
</dbReference>
<proteinExistence type="predicted"/>
<feature type="compositionally biased region" description="Basic and acidic residues" evidence="6">
    <location>
        <begin position="605"/>
        <end position="617"/>
    </location>
</feature>
<dbReference type="Proteomes" id="UP001302367">
    <property type="component" value="Chromosome 5"/>
</dbReference>
<dbReference type="GO" id="GO:0016020">
    <property type="term" value="C:membrane"/>
    <property type="evidence" value="ECO:0007669"/>
    <property type="project" value="UniProtKB-SubCell"/>
</dbReference>
<feature type="transmembrane region" description="Helical" evidence="7">
    <location>
        <begin position="454"/>
        <end position="474"/>
    </location>
</feature>
<dbReference type="EMBL" id="LKMD01000099">
    <property type="protein sequence ID" value="PIB03090.1"/>
    <property type="molecule type" value="Genomic_DNA"/>
</dbReference>
<dbReference type="PANTHER" id="PTHR45649:SF29">
    <property type="entry name" value="AMINO ACID TRANSPORTER (EUROFUNG)"/>
    <property type="match status" value="1"/>
</dbReference>
<evidence type="ECO:0000313" key="8">
    <source>
        <dbReference type="EMBL" id="PIB03090.1"/>
    </source>
</evidence>
<dbReference type="AlphaFoldDB" id="A0A2G5IED2"/>
<dbReference type="Proteomes" id="UP000230605">
    <property type="component" value="Chromosome 10"/>
</dbReference>
<name>A0A2G5IED2_CERBT</name>
<feature type="transmembrane region" description="Helical" evidence="7">
    <location>
        <begin position="122"/>
        <end position="145"/>
    </location>
</feature>
<evidence type="ECO:0000256" key="3">
    <source>
        <dbReference type="ARBA" id="ARBA00022692"/>
    </source>
</evidence>
<protein>
    <submittedName>
        <fullName evidence="8">Putative amino-acid permease</fullName>
    </submittedName>
</protein>
<accession>A0A2G5IED2</accession>
<feature type="transmembrane region" description="Helical" evidence="7">
    <location>
        <begin position="270"/>
        <end position="289"/>
    </location>
</feature>
<keyword evidence="5 7" id="KW-0472">Membrane</keyword>
<comment type="subcellular location">
    <subcellularLocation>
        <location evidence="1">Membrane</location>
        <topology evidence="1">Multi-pass membrane protein</topology>
    </subcellularLocation>
</comment>
<keyword evidence="11" id="KW-1185">Reference proteome</keyword>
<dbReference type="GO" id="GO:0022857">
    <property type="term" value="F:transmembrane transporter activity"/>
    <property type="evidence" value="ECO:0007669"/>
    <property type="project" value="InterPro"/>
</dbReference>
<reference evidence="9 11" key="2">
    <citation type="submission" date="2023-09" db="EMBL/GenBank/DDBJ databases">
        <title>Complete-Gapless Cercospora beticola genome.</title>
        <authorList>
            <person name="Wyatt N.A."/>
            <person name="Spanner R.E."/>
            <person name="Bolton M.D."/>
        </authorList>
    </citation>
    <scope>NUCLEOTIDE SEQUENCE [LARGE SCALE GENOMIC DNA]</scope>
    <source>
        <strain evidence="9">Cb09-40</strain>
    </source>
</reference>
<evidence type="ECO:0000313" key="10">
    <source>
        <dbReference type="Proteomes" id="UP000230605"/>
    </source>
</evidence>
<feature type="transmembrane region" description="Helical" evidence="7">
    <location>
        <begin position="353"/>
        <end position="376"/>
    </location>
</feature>
<dbReference type="InterPro" id="IPR002293">
    <property type="entry name" value="AA/rel_permease1"/>
</dbReference>
<feature type="transmembrane region" description="Helical" evidence="7">
    <location>
        <begin position="556"/>
        <end position="574"/>
    </location>
</feature>
<dbReference type="OrthoDB" id="4476201at2759"/>
<feature type="transmembrane region" description="Helical" evidence="7">
    <location>
        <begin position="151"/>
        <end position="170"/>
    </location>
</feature>
<dbReference type="Pfam" id="PF13520">
    <property type="entry name" value="AA_permease_2"/>
    <property type="match status" value="1"/>
</dbReference>
<feature type="transmembrane region" description="Helical" evidence="7">
    <location>
        <begin position="413"/>
        <end position="433"/>
    </location>
</feature>
<gene>
    <name evidence="8" type="ORF">CB0940_11957</name>
    <name evidence="9" type="ORF">RHO25_008974</name>
</gene>
<dbReference type="Gene3D" id="1.20.1740.10">
    <property type="entry name" value="Amino acid/polyamine transporter I"/>
    <property type="match status" value="1"/>
</dbReference>
<reference evidence="8 10" key="1">
    <citation type="submission" date="2015-10" db="EMBL/GenBank/DDBJ databases">
        <title>The cercosporin biosynthetic gene cluster was horizontally transferred to several fungal lineages and shown to be expanded in Cercospora beticola based on microsynteny with recipient genomes.</title>
        <authorList>
            <person name="De Jonge R."/>
            <person name="Ebert M.K."/>
            <person name="Suttle J.C."/>
            <person name="Jurick Ii W.M."/>
            <person name="Secor G.A."/>
            <person name="Thomma B.P."/>
            <person name="Van De Peer Y."/>
            <person name="Bolton M.D."/>
        </authorList>
    </citation>
    <scope>NUCLEOTIDE SEQUENCE [LARGE SCALE GENOMIC DNA]</scope>
    <source>
        <strain evidence="8 10">09-40</strain>
    </source>
</reference>
<evidence type="ECO:0000256" key="5">
    <source>
        <dbReference type="ARBA" id="ARBA00023136"/>
    </source>
</evidence>
<organism evidence="8 10">
    <name type="scientific">Cercospora beticola</name>
    <name type="common">Sugarbeet leaf spot fungus</name>
    <dbReference type="NCBI Taxonomy" id="122368"/>
    <lineage>
        <taxon>Eukaryota</taxon>
        <taxon>Fungi</taxon>
        <taxon>Dikarya</taxon>
        <taxon>Ascomycota</taxon>
        <taxon>Pezizomycotina</taxon>
        <taxon>Dothideomycetes</taxon>
        <taxon>Dothideomycetidae</taxon>
        <taxon>Mycosphaerellales</taxon>
        <taxon>Mycosphaerellaceae</taxon>
        <taxon>Cercospora</taxon>
    </lineage>
</organism>
<feature type="transmembrane region" description="Helical" evidence="7">
    <location>
        <begin position="315"/>
        <end position="333"/>
    </location>
</feature>